<dbReference type="Pfam" id="PF11011">
    <property type="entry name" value="DUF2849"/>
    <property type="match status" value="1"/>
</dbReference>
<reference evidence="1" key="1">
    <citation type="submission" date="2018-05" db="EMBL/GenBank/DDBJ databases">
        <authorList>
            <person name="Lanie J.A."/>
            <person name="Ng W.-L."/>
            <person name="Kazmierczak K.M."/>
            <person name="Andrzejewski T.M."/>
            <person name="Davidsen T.M."/>
            <person name="Wayne K.J."/>
            <person name="Tettelin H."/>
            <person name="Glass J.I."/>
            <person name="Rusch D."/>
            <person name="Podicherti R."/>
            <person name="Tsui H.-C.T."/>
            <person name="Winkler M.E."/>
        </authorList>
    </citation>
    <scope>NUCLEOTIDE SEQUENCE</scope>
</reference>
<evidence type="ECO:0008006" key="2">
    <source>
        <dbReference type="Google" id="ProtNLM"/>
    </source>
</evidence>
<evidence type="ECO:0000313" key="1">
    <source>
        <dbReference type="EMBL" id="SVC40877.1"/>
    </source>
</evidence>
<dbReference type="EMBL" id="UINC01089626">
    <property type="protein sequence ID" value="SVC40877.1"/>
    <property type="molecule type" value="Genomic_DNA"/>
</dbReference>
<protein>
    <recommendedName>
        <fullName evidence="2">DUF2849 domain-containing protein</fullName>
    </recommendedName>
</protein>
<dbReference type="AlphaFoldDB" id="A0A382LZP0"/>
<proteinExistence type="predicted"/>
<dbReference type="InterPro" id="IPR021270">
    <property type="entry name" value="DUF2849"/>
</dbReference>
<organism evidence="1">
    <name type="scientific">marine metagenome</name>
    <dbReference type="NCBI Taxonomy" id="408172"/>
    <lineage>
        <taxon>unclassified sequences</taxon>
        <taxon>metagenomes</taxon>
        <taxon>ecological metagenomes</taxon>
    </lineage>
</organism>
<sequence>MSQMIIANCLIDGLVIYMGPKGEWVGSISEGAVFENEHDAQRWLVVAQQAVEDSVVVDPYLIDIDAGGGKSLPVGARENIRAFGPSVRTDLLEDAEGNGG</sequence>
<accession>A0A382LZP0</accession>
<name>A0A382LZP0_9ZZZZ</name>
<gene>
    <name evidence="1" type="ORF">METZ01_LOCUS293731</name>
</gene>